<dbReference type="Gene3D" id="3.30.200.20">
    <property type="entry name" value="Phosphorylase Kinase, domain 1"/>
    <property type="match status" value="1"/>
</dbReference>
<evidence type="ECO:0000256" key="9">
    <source>
        <dbReference type="ARBA" id="ARBA00022729"/>
    </source>
</evidence>
<keyword evidence="15" id="KW-1133">Transmembrane helix</keyword>
<evidence type="ECO:0000256" key="14">
    <source>
        <dbReference type="ARBA" id="ARBA00022843"/>
    </source>
</evidence>
<evidence type="ECO:0000256" key="10">
    <source>
        <dbReference type="ARBA" id="ARBA00022737"/>
    </source>
</evidence>
<evidence type="ECO:0000256" key="11">
    <source>
        <dbReference type="ARBA" id="ARBA00022741"/>
    </source>
</evidence>
<evidence type="ECO:0000256" key="20">
    <source>
        <dbReference type="PROSITE-ProRule" id="PRU10141"/>
    </source>
</evidence>
<name>A0A9D5CH98_9LILI</name>
<evidence type="ECO:0000256" key="19">
    <source>
        <dbReference type="ARBA" id="ARBA00023180"/>
    </source>
</evidence>
<reference evidence="23" key="1">
    <citation type="submission" date="2021-03" db="EMBL/GenBank/DDBJ databases">
        <authorList>
            <person name="Li Z."/>
            <person name="Yang C."/>
        </authorList>
    </citation>
    <scope>NUCLEOTIDE SEQUENCE</scope>
    <source>
        <strain evidence="23">Dzin_1.0</strain>
        <tissue evidence="23">Leaf</tissue>
    </source>
</reference>
<keyword evidence="9 21" id="KW-0732">Signal</keyword>
<dbReference type="SMART" id="SM00369">
    <property type="entry name" value="LRR_TYP"/>
    <property type="match status" value="6"/>
</dbReference>
<evidence type="ECO:0000256" key="1">
    <source>
        <dbReference type="ARBA" id="ARBA00004251"/>
    </source>
</evidence>
<dbReference type="GO" id="GO:0001653">
    <property type="term" value="F:peptide receptor activity"/>
    <property type="evidence" value="ECO:0007669"/>
    <property type="project" value="UniProtKB-ARBA"/>
</dbReference>
<dbReference type="GO" id="GO:2000280">
    <property type="term" value="P:regulation of root development"/>
    <property type="evidence" value="ECO:0007669"/>
    <property type="project" value="UniProtKB-ARBA"/>
</dbReference>
<keyword evidence="14" id="KW-0832">Ubl conjugation</keyword>
<keyword evidence="19" id="KW-0325">Glycoprotein</keyword>
<comment type="similarity">
    <text evidence="2">Belongs to the protein kinase superfamily. Ser/Thr protein kinase family.</text>
</comment>
<evidence type="ECO:0000256" key="5">
    <source>
        <dbReference type="ARBA" id="ARBA00022553"/>
    </source>
</evidence>
<comment type="subcellular location">
    <subcellularLocation>
        <location evidence="1">Cell membrane</location>
        <topology evidence="1">Single-pass type I membrane protein</topology>
    </subcellularLocation>
</comment>
<dbReference type="InterPro" id="IPR017441">
    <property type="entry name" value="Protein_kinase_ATP_BS"/>
</dbReference>
<feature type="signal peptide" evidence="21">
    <location>
        <begin position="1"/>
        <end position="24"/>
    </location>
</feature>
<evidence type="ECO:0000256" key="12">
    <source>
        <dbReference type="ARBA" id="ARBA00022777"/>
    </source>
</evidence>
<dbReference type="SUPFAM" id="SSF52047">
    <property type="entry name" value="RNI-like"/>
    <property type="match status" value="1"/>
</dbReference>
<dbReference type="GO" id="GO:0010078">
    <property type="term" value="P:maintenance of root meristem identity"/>
    <property type="evidence" value="ECO:0007669"/>
    <property type="project" value="UniProtKB-ARBA"/>
</dbReference>
<keyword evidence="3" id="KW-1003">Cell membrane</keyword>
<dbReference type="EMBL" id="JAGGNH010000005">
    <property type="protein sequence ID" value="KAJ0972115.1"/>
    <property type="molecule type" value="Genomic_DNA"/>
</dbReference>
<keyword evidence="24" id="KW-1185">Reference proteome</keyword>
<evidence type="ECO:0000256" key="16">
    <source>
        <dbReference type="ARBA" id="ARBA00023136"/>
    </source>
</evidence>
<dbReference type="PROSITE" id="PS00108">
    <property type="entry name" value="PROTEIN_KINASE_ST"/>
    <property type="match status" value="1"/>
</dbReference>
<dbReference type="Pfam" id="PF07714">
    <property type="entry name" value="PK_Tyr_Ser-Thr"/>
    <property type="match status" value="1"/>
</dbReference>
<gene>
    <name evidence="23" type="ORF">J5N97_020074</name>
</gene>
<dbReference type="Pfam" id="PF00560">
    <property type="entry name" value="LRR_1"/>
    <property type="match status" value="7"/>
</dbReference>
<dbReference type="InterPro" id="IPR051716">
    <property type="entry name" value="Plant_RL_S/T_kinase"/>
</dbReference>
<dbReference type="InterPro" id="IPR001245">
    <property type="entry name" value="Ser-Thr/Tyr_kinase_cat_dom"/>
</dbReference>
<keyword evidence="7" id="KW-0808">Transferase</keyword>
<feature type="chain" id="PRO_5038998116" description="Protein kinase domain-containing protein" evidence="21">
    <location>
        <begin position="25"/>
        <end position="1093"/>
    </location>
</feature>
<organism evidence="23 24">
    <name type="scientific">Dioscorea zingiberensis</name>
    <dbReference type="NCBI Taxonomy" id="325984"/>
    <lineage>
        <taxon>Eukaryota</taxon>
        <taxon>Viridiplantae</taxon>
        <taxon>Streptophyta</taxon>
        <taxon>Embryophyta</taxon>
        <taxon>Tracheophyta</taxon>
        <taxon>Spermatophyta</taxon>
        <taxon>Magnoliopsida</taxon>
        <taxon>Liliopsida</taxon>
        <taxon>Dioscoreales</taxon>
        <taxon>Dioscoreaceae</taxon>
        <taxon>Dioscorea</taxon>
    </lineage>
</organism>
<evidence type="ECO:0000256" key="17">
    <source>
        <dbReference type="ARBA" id="ARBA00023157"/>
    </source>
</evidence>
<dbReference type="FunFam" id="1.10.510.10:FF:000276">
    <property type="entry name" value="LRR receptor-like serine/threonine-protein kinase RCH1"/>
    <property type="match status" value="1"/>
</dbReference>
<keyword evidence="13 20" id="KW-0067">ATP-binding</keyword>
<keyword evidence="4" id="KW-0723">Serine/threonine-protein kinase</keyword>
<dbReference type="Pfam" id="PF08263">
    <property type="entry name" value="LRRNT_2"/>
    <property type="match status" value="1"/>
</dbReference>
<dbReference type="InterPro" id="IPR011009">
    <property type="entry name" value="Kinase-like_dom_sf"/>
</dbReference>
<dbReference type="Gene3D" id="1.10.510.10">
    <property type="entry name" value="Transferase(Phosphotransferase) domain 1"/>
    <property type="match status" value="1"/>
</dbReference>
<reference evidence="23" key="2">
    <citation type="journal article" date="2022" name="Hortic Res">
        <title>The genome of Dioscorea zingiberensis sheds light on the biosynthesis, origin and evolution of the medicinally important diosgenin saponins.</title>
        <authorList>
            <person name="Li Y."/>
            <person name="Tan C."/>
            <person name="Li Z."/>
            <person name="Guo J."/>
            <person name="Li S."/>
            <person name="Chen X."/>
            <person name="Wang C."/>
            <person name="Dai X."/>
            <person name="Yang H."/>
            <person name="Song W."/>
            <person name="Hou L."/>
            <person name="Xu J."/>
            <person name="Tong Z."/>
            <person name="Xu A."/>
            <person name="Yuan X."/>
            <person name="Wang W."/>
            <person name="Yang Q."/>
            <person name="Chen L."/>
            <person name="Sun Z."/>
            <person name="Wang K."/>
            <person name="Pan B."/>
            <person name="Chen J."/>
            <person name="Bao Y."/>
            <person name="Liu F."/>
            <person name="Qi X."/>
            <person name="Gang D.R."/>
            <person name="Wen J."/>
            <person name="Li J."/>
        </authorList>
    </citation>
    <scope>NUCLEOTIDE SEQUENCE</scope>
    <source>
        <strain evidence="23">Dzin_1.0</strain>
    </source>
</reference>
<dbReference type="Pfam" id="PF13855">
    <property type="entry name" value="LRR_8"/>
    <property type="match status" value="2"/>
</dbReference>
<dbReference type="GO" id="GO:0005886">
    <property type="term" value="C:plasma membrane"/>
    <property type="evidence" value="ECO:0007669"/>
    <property type="project" value="UniProtKB-SubCell"/>
</dbReference>
<comment type="caution">
    <text evidence="23">The sequence shown here is derived from an EMBL/GenBank/DDBJ whole genome shotgun (WGS) entry which is preliminary data.</text>
</comment>
<dbReference type="FunFam" id="3.80.10.10:FF:000775">
    <property type="entry name" value="Predicted protein"/>
    <property type="match status" value="2"/>
</dbReference>
<keyword evidence="17" id="KW-1015">Disulfide bond</keyword>
<keyword evidence="16" id="KW-0472">Membrane</keyword>
<dbReference type="InterPro" id="IPR032675">
    <property type="entry name" value="LRR_dom_sf"/>
</dbReference>
<keyword evidence="10" id="KW-0677">Repeat</keyword>
<evidence type="ECO:0000256" key="13">
    <source>
        <dbReference type="ARBA" id="ARBA00022840"/>
    </source>
</evidence>
<proteinExistence type="inferred from homology"/>
<dbReference type="OrthoDB" id="676979at2759"/>
<feature type="binding site" evidence="20">
    <location>
        <position position="799"/>
    </location>
    <ligand>
        <name>ATP</name>
        <dbReference type="ChEBI" id="CHEBI:30616"/>
    </ligand>
</feature>
<evidence type="ECO:0000259" key="22">
    <source>
        <dbReference type="PROSITE" id="PS50011"/>
    </source>
</evidence>
<dbReference type="FunFam" id="3.80.10.10:FF:000400">
    <property type="entry name" value="Nuclear pore complex protein NUP107"/>
    <property type="match status" value="1"/>
</dbReference>
<feature type="domain" description="Protein kinase" evidence="22">
    <location>
        <begin position="770"/>
        <end position="1056"/>
    </location>
</feature>
<keyword evidence="12" id="KW-0418">Kinase</keyword>
<dbReference type="PANTHER" id="PTHR48053:SF165">
    <property type="entry name" value="RECEPTOR-LIKE PROTEIN KINASE 2 ISOFORM X2"/>
    <property type="match status" value="1"/>
</dbReference>
<evidence type="ECO:0000256" key="7">
    <source>
        <dbReference type="ARBA" id="ARBA00022679"/>
    </source>
</evidence>
<sequence>MQSNQILLIISFLSTSTFLLPSCALNHEGLSLLSWLSTFNSSPSSSLFSSWNPADENPCNWSFISCSSDNSVSGIRIKSISIPTTFPIQILSLTSLNTLVLYKSNITGNIPVSIANLTSLVKLDLSCNALTGAIPPQIGRLSRLQFMYLNSNLLQGPVPPQLGNCSELREIELVDNQLFGRIPLELGMLSHLLTFRAGGNAGIFGDIPAEISNCQELVFLGLADTAVSGQIPPEFGKLKNLKTLSIYTTNLSGVIPPEISNCSSLENLFLYQNRFSGEVPVELGKLKNLKRLLIWRNEFVGGIPASLGNCTALEVIDFSLNSLTGEIPSSLSSLAKLEVFLLSYNNISGQIPPFIGNLSNLRQLELDNNKLSGEIPVSIGNLRQLTQFFAWQNQLHGSLPFEVGNCEKLQSMDLSYNFLTGSLPSSLFGIITLNKLMLISNDFSGHLPPDIGNCTGLTRLRLGFNRFSGKIPAEIGLLHSLSFLELSENRFTEEIPEEIGRCIQLEMVDLHENRIQGVIPNSFESLVHLNVLDLSRNRLSGSVPETLGKLKSLNKLALNGNYITGLIPKSIALCIDLQSLDMSSNRLSGPIPDEISHLQGLEILLNLSWNYLSGPLPAGFHNLSKLGSLDLSHNMLTGSLLLLGELDNLVSLDVSFNNFSGVLPDTMLFRQLPKTAFSGNQELCITPSKCFHRRNKITQGHHPSRSVVFGLVLSLTLATLFATLATLLKIRAWKIAAAKNKNEDQEGFWQWELTPFQKLGFSAEEVVNGLVDSNVIGRGSSGLVYRIETRTGPTIAVKKLWSDLKQGQFSERDFFTAEVKTLSSIRHKNIVRLLGCCSKRNNSSLKLLIYDYMSNGSLNALLHDDKVLLDWESRYRIALGAGQGLAYLHHGCNPPIIHRDIKSNNILISQQLEACIADFGLAKTINHQSQQAKFNSIVAGSFGYIAPEYSYSLKITEKSDVYSYGIVLLEILTGLQPTDDRIPGGGHIVELVRKEVRRGVAEAVELLAECLRNHQTDMEIQEMLQMLGIALLCVNPSPEERPAMKDVVAMLKEIRFECRSSVIEIADSTRIAAACSSFSQSSESLISCSSSLI</sequence>
<protein>
    <recommendedName>
        <fullName evidence="22">Protein kinase domain-containing protein</fullName>
    </recommendedName>
</protein>
<keyword evidence="18" id="KW-0675">Receptor</keyword>
<evidence type="ECO:0000256" key="3">
    <source>
        <dbReference type="ARBA" id="ARBA00022475"/>
    </source>
</evidence>
<dbReference type="SUPFAM" id="SSF52058">
    <property type="entry name" value="L domain-like"/>
    <property type="match status" value="1"/>
</dbReference>
<accession>A0A9D5CH98</accession>
<dbReference type="InterPro" id="IPR000719">
    <property type="entry name" value="Prot_kinase_dom"/>
</dbReference>
<evidence type="ECO:0000256" key="8">
    <source>
        <dbReference type="ARBA" id="ARBA00022692"/>
    </source>
</evidence>
<keyword evidence="11 20" id="KW-0547">Nucleotide-binding</keyword>
<dbReference type="PROSITE" id="PS00107">
    <property type="entry name" value="PROTEIN_KINASE_ATP"/>
    <property type="match status" value="1"/>
</dbReference>
<evidence type="ECO:0000313" key="23">
    <source>
        <dbReference type="EMBL" id="KAJ0972115.1"/>
    </source>
</evidence>
<dbReference type="PROSITE" id="PS50011">
    <property type="entry name" value="PROTEIN_KINASE_DOM"/>
    <property type="match status" value="1"/>
</dbReference>
<dbReference type="SUPFAM" id="SSF56112">
    <property type="entry name" value="Protein kinase-like (PK-like)"/>
    <property type="match status" value="1"/>
</dbReference>
<keyword evidence="8" id="KW-0812">Transmembrane</keyword>
<evidence type="ECO:0000256" key="6">
    <source>
        <dbReference type="ARBA" id="ARBA00022614"/>
    </source>
</evidence>
<dbReference type="GO" id="GO:0005524">
    <property type="term" value="F:ATP binding"/>
    <property type="evidence" value="ECO:0007669"/>
    <property type="project" value="UniProtKB-UniRule"/>
</dbReference>
<dbReference type="InterPro" id="IPR001611">
    <property type="entry name" value="Leu-rich_rpt"/>
</dbReference>
<dbReference type="PRINTS" id="PR00019">
    <property type="entry name" value="LEURICHRPT"/>
</dbReference>
<keyword evidence="6" id="KW-0433">Leucine-rich repeat</keyword>
<dbReference type="InterPro" id="IPR008271">
    <property type="entry name" value="Ser/Thr_kinase_AS"/>
</dbReference>
<dbReference type="SMART" id="SM00220">
    <property type="entry name" value="S_TKc"/>
    <property type="match status" value="1"/>
</dbReference>
<evidence type="ECO:0000256" key="15">
    <source>
        <dbReference type="ARBA" id="ARBA00022989"/>
    </source>
</evidence>
<dbReference type="GO" id="GO:0042277">
    <property type="term" value="F:peptide binding"/>
    <property type="evidence" value="ECO:0007669"/>
    <property type="project" value="UniProtKB-ARBA"/>
</dbReference>
<dbReference type="GO" id="GO:0004674">
    <property type="term" value="F:protein serine/threonine kinase activity"/>
    <property type="evidence" value="ECO:0007669"/>
    <property type="project" value="UniProtKB-KW"/>
</dbReference>
<evidence type="ECO:0000256" key="4">
    <source>
        <dbReference type="ARBA" id="ARBA00022527"/>
    </source>
</evidence>
<keyword evidence="5" id="KW-0597">Phosphoprotein</keyword>
<dbReference type="FunFam" id="3.80.10.10:FF:000333">
    <property type="entry name" value="LRR receptor-like serine/threonine-protein kinase RCH1"/>
    <property type="match status" value="1"/>
</dbReference>
<dbReference type="Proteomes" id="UP001085076">
    <property type="component" value="Miscellaneous, Linkage group lg05"/>
</dbReference>
<dbReference type="InterPro" id="IPR013210">
    <property type="entry name" value="LRR_N_plant-typ"/>
</dbReference>
<evidence type="ECO:0000256" key="21">
    <source>
        <dbReference type="SAM" id="SignalP"/>
    </source>
</evidence>
<dbReference type="AlphaFoldDB" id="A0A9D5CH98"/>
<dbReference type="Gene3D" id="3.80.10.10">
    <property type="entry name" value="Ribonuclease Inhibitor"/>
    <property type="match status" value="6"/>
</dbReference>
<evidence type="ECO:0000256" key="2">
    <source>
        <dbReference type="ARBA" id="ARBA00008684"/>
    </source>
</evidence>
<dbReference type="GO" id="GO:0010082">
    <property type="term" value="P:regulation of root meristem growth"/>
    <property type="evidence" value="ECO:0007669"/>
    <property type="project" value="UniProtKB-ARBA"/>
</dbReference>
<dbReference type="InterPro" id="IPR003591">
    <property type="entry name" value="Leu-rich_rpt_typical-subtyp"/>
</dbReference>
<evidence type="ECO:0000256" key="18">
    <source>
        <dbReference type="ARBA" id="ARBA00023170"/>
    </source>
</evidence>
<dbReference type="PANTHER" id="PTHR48053">
    <property type="entry name" value="LEUCINE RICH REPEAT FAMILY PROTEIN, EXPRESSED"/>
    <property type="match status" value="1"/>
</dbReference>
<evidence type="ECO:0000313" key="24">
    <source>
        <dbReference type="Proteomes" id="UP001085076"/>
    </source>
</evidence>